<dbReference type="AlphaFoldDB" id="A0A0C9W841"/>
<dbReference type="Proteomes" id="UP000053820">
    <property type="component" value="Unassembled WGS sequence"/>
</dbReference>
<sequence length="89" mass="10228">PTASSHFTLSLEETEEWIKGYSTNLFFKNKGTEALAEEGPWNASSRFFRECTGLLFFRDADFQPKICVPLKKRHQVLQHAHKSPFSTAH</sequence>
<feature type="non-terminal residue" evidence="1">
    <location>
        <position position="1"/>
    </location>
</feature>
<dbReference type="EMBL" id="KN839896">
    <property type="protein sequence ID" value="KIJ59131.1"/>
    <property type="molecule type" value="Genomic_DNA"/>
</dbReference>
<dbReference type="HOGENOM" id="CLU_135406_1_0_1"/>
<name>A0A0C9W841_9AGAM</name>
<evidence type="ECO:0000313" key="1">
    <source>
        <dbReference type="EMBL" id="KIJ59131.1"/>
    </source>
</evidence>
<accession>A0A0C9W841</accession>
<protein>
    <submittedName>
        <fullName evidence="1">Uncharacterized protein</fullName>
    </submittedName>
</protein>
<gene>
    <name evidence="1" type="ORF">HYDPIDRAFT_59462</name>
</gene>
<organism evidence="1 2">
    <name type="scientific">Hydnomerulius pinastri MD-312</name>
    <dbReference type="NCBI Taxonomy" id="994086"/>
    <lineage>
        <taxon>Eukaryota</taxon>
        <taxon>Fungi</taxon>
        <taxon>Dikarya</taxon>
        <taxon>Basidiomycota</taxon>
        <taxon>Agaricomycotina</taxon>
        <taxon>Agaricomycetes</taxon>
        <taxon>Agaricomycetidae</taxon>
        <taxon>Boletales</taxon>
        <taxon>Boletales incertae sedis</taxon>
        <taxon>Leucogyrophana</taxon>
    </lineage>
</organism>
<dbReference type="OrthoDB" id="3245961at2759"/>
<keyword evidence="2" id="KW-1185">Reference proteome</keyword>
<feature type="non-terminal residue" evidence="1">
    <location>
        <position position="89"/>
    </location>
</feature>
<proteinExistence type="predicted"/>
<evidence type="ECO:0000313" key="2">
    <source>
        <dbReference type="Proteomes" id="UP000053820"/>
    </source>
</evidence>
<reference evidence="1 2" key="1">
    <citation type="submission" date="2014-04" db="EMBL/GenBank/DDBJ databases">
        <title>Evolutionary Origins and Diversification of the Mycorrhizal Mutualists.</title>
        <authorList>
            <consortium name="DOE Joint Genome Institute"/>
            <consortium name="Mycorrhizal Genomics Consortium"/>
            <person name="Kohler A."/>
            <person name="Kuo A."/>
            <person name="Nagy L.G."/>
            <person name="Floudas D."/>
            <person name="Copeland A."/>
            <person name="Barry K.W."/>
            <person name="Cichocki N."/>
            <person name="Veneault-Fourrey C."/>
            <person name="LaButti K."/>
            <person name="Lindquist E.A."/>
            <person name="Lipzen A."/>
            <person name="Lundell T."/>
            <person name="Morin E."/>
            <person name="Murat C."/>
            <person name="Riley R."/>
            <person name="Ohm R."/>
            <person name="Sun H."/>
            <person name="Tunlid A."/>
            <person name="Henrissat B."/>
            <person name="Grigoriev I.V."/>
            <person name="Hibbett D.S."/>
            <person name="Martin F."/>
        </authorList>
    </citation>
    <scope>NUCLEOTIDE SEQUENCE [LARGE SCALE GENOMIC DNA]</scope>
    <source>
        <strain evidence="1 2">MD-312</strain>
    </source>
</reference>